<dbReference type="GO" id="GO:0005886">
    <property type="term" value="C:plasma membrane"/>
    <property type="evidence" value="ECO:0007669"/>
    <property type="project" value="UniProtKB-UniRule"/>
</dbReference>
<dbReference type="GO" id="GO:0070818">
    <property type="term" value="F:protoporphyrinogen oxidase activity"/>
    <property type="evidence" value="ECO:0007669"/>
    <property type="project" value="UniProtKB-UniRule"/>
</dbReference>
<dbReference type="InterPro" id="IPR005265">
    <property type="entry name" value="HemJ-like"/>
</dbReference>
<evidence type="ECO:0000256" key="1">
    <source>
        <dbReference type="PIRNR" id="PIRNR004638"/>
    </source>
</evidence>
<keyword evidence="1" id="KW-0472">Membrane</keyword>
<name>A0A126Q306_ALTMA</name>
<dbReference type="EC" id="1.3.99.-" evidence="1"/>
<reference evidence="2 3" key="1">
    <citation type="submission" date="2015-12" db="EMBL/GenBank/DDBJ databases">
        <authorList>
            <person name="Shamseldin A."/>
            <person name="Moawad H."/>
            <person name="Abd El-Rahim W.M."/>
            <person name="Sadowsky M.J."/>
        </authorList>
    </citation>
    <scope>NUCLEOTIDE SEQUENCE [LARGE SCALE GENOMIC DNA]</scope>
    <source>
        <strain evidence="2 3">D7</strain>
    </source>
</reference>
<dbReference type="Proteomes" id="UP000063991">
    <property type="component" value="Chromosome"/>
</dbReference>
<dbReference type="Pfam" id="PF03653">
    <property type="entry name" value="UPF0093"/>
    <property type="match status" value="1"/>
</dbReference>
<dbReference type="GO" id="GO:0046872">
    <property type="term" value="F:metal ion binding"/>
    <property type="evidence" value="ECO:0007669"/>
    <property type="project" value="UniProtKB-UniRule"/>
</dbReference>
<sequence>MLWLLGLHIFGLLIWLATVLYLPILIATESKMREDFIDIPFGVGSVARLIFAYVASPAAIISIIAGTLVFVINDTLTFWLMVKLTIVTILVILHASLGLLITRLERQEMRYLAGFSWCFLIAIFCGVGSILFVVLAKPAAPGFVPWPI</sequence>
<comment type="function">
    <text evidence="1">Catalyzes the oxidation of protoporphyrinogen IX to protoporphyrin IX.</text>
</comment>
<keyword evidence="1" id="KW-1003">Cell membrane</keyword>
<gene>
    <name evidence="2" type="ORF">AVL55_16590</name>
</gene>
<dbReference type="EMBL" id="CP014323">
    <property type="protein sequence ID" value="AMJ99633.1"/>
    <property type="molecule type" value="Genomic_DNA"/>
</dbReference>
<dbReference type="GO" id="GO:0006782">
    <property type="term" value="P:protoporphyrinogen IX biosynthetic process"/>
    <property type="evidence" value="ECO:0007669"/>
    <property type="project" value="UniProtKB-UniRule"/>
</dbReference>
<dbReference type="RefSeq" id="WP_049587409.1">
    <property type="nucleotide sequence ID" value="NZ_CP014323.1"/>
</dbReference>
<dbReference type="PIRSF" id="PIRSF004638">
    <property type="entry name" value="UCP004638"/>
    <property type="match status" value="1"/>
</dbReference>
<keyword evidence="1" id="KW-0479">Metal-binding</keyword>
<comment type="cofactor">
    <cofactor evidence="1">
        <name>heme b</name>
        <dbReference type="ChEBI" id="CHEBI:60344"/>
    </cofactor>
    <text evidence="1">Binds 1 heme b (iron(II)-protoporphyrin IX) group per subunit.</text>
</comment>
<comment type="catalytic activity">
    <reaction evidence="1">
        <text>protoporphyrinogen IX + 3 A = protoporphyrin IX + 3 AH2</text>
        <dbReference type="Rhea" id="RHEA:62000"/>
        <dbReference type="ChEBI" id="CHEBI:13193"/>
        <dbReference type="ChEBI" id="CHEBI:17499"/>
        <dbReference type="ChEBI" id="CHEBI:57306"/>
        <dbReference type="ChEBI" id="CHEBI:57307"/>
    </reaction>
</comment>
<dbReference type="UniPathway" id="UPA00251">
    <property type="reaction ID" value="UER00324"/>
</dbReference>
<organism evidence="2 3">
    <name type="scientific">Alteromonas macleodii</name>
    <name type="common">Pseudoalteromonas macleodii</name>
    <dbReference type="NCBI Taxonomy" id="28108"/>
    <lineage>
        <taxon>Bacteria</taxon>
        <taxon>Pseudomonadati</taxon>
        <taxon>Pseudomonadota</taxon>
        <taxon>Gammaproteobacteria</taxon>
        <taxon>Alteromonadales</taxon>
        <taxon>Alteromonadaceae</taxon>
        <taxon>Alteromonas/Salinimonas group</taxon>
        <taxon>Alteromonas</taxon>
    </lineage>
</organism>
<protein>
    <recommendedName>
        <fullName evidence="1">Protoporphyrinogen IX oxidase</fullName>
        <ecNumber evidence="1">1.3.99.-</ecNumber>
    </recommendedName>
</protein>
<evidence type="ECO:0000313" key="3">
    <source>
        <dbReference type="Proteomes" id="UP000063991"/>
    </source>
</evidence>
<dbReference type="OrthoDB" id="5770094at2"/>
<dbReference type="AlphaFoldDB" id="A0A126Q306"/>
<evidence type="ECO:0000313" key="2">
    <source>
        <dbReference type="EMBL" id="AMJ99633.1"/>
    </source>
</evidence>
<keyword evidence="1" id="KW-0408">Iron</keyword>
<accession>A0A126Q306</accession>
<keyword evidence="1" id="KW-0349">Heme</keyword>
<comment type="pathway">
    <text evidence="1">Porphyrin-containing compound metabolism; protoporphyrin-IX biosynthesis; protoporphyrin-IX from protoporphyrinogen-IX: step 1/1.</text>
</comment>
<comment type="similarity">
    <text evidence="1">Belongs to the HemJ family.</text>
</comment>
<proteinExistence type="inferred from homology"/>